<proteinExistence type="predicted"/>
<organism evidence="2 3">
    <name type="scientific">Arctia plantaginis</name>
    <name type="common">Wood tiger moth</name>
    <name type="synonym">Phalaena plantaginis</name>
    <dbReference type="NCBI Taxonomy" id="874455"/>
    <lineage>
        <taxon>Eukaryota</taxon>
        <taxon>Metazoa</taxon>
        <taxon>Ecdysozoa</taxon>
        <taxon>Arthropoda</taxon>
        <taxon>Hexapoda</taxon>
        <taxon>Insecta</taxon>
        <taxon>Pterygota</taxon>
        <taxon>Neoptera</taxon>
        <taxon>Endopterygota</taxon>
        <taxon>Lepidoptera</taxon>
        <taxon>Glossata</taxon>
        <taxon>Ditrysia</taxon>
        <taxon>Noctuoidea</taxon>
        <taxon>Erebidae</taxon>
        <taxon>Arctiinae</taxon>
        <taxon>Arctia</taxon>
    </lineage>
</organism>
<gene>
    <name evidence="2" type="ORF">APLA_LOCUS5326</name>
</gene>
<comment type="caution">
    <text evidence="2">The sequence shown here is derived from an EMBL/GenBank/DDBJ whole genome shotgun (WGS) entry which is preliminary data.</text>
</comment>
<name>A0A8S0ZF42_ARCPL</name>
<reference evidence="2 3" key="1">
    <citation type="submission" date="2020-04" db="EMBL/GenBank/DDBJ databases">
        <authorList>
            <person name="Wallbank WR R."/>
            <person name="Pardo Diaz C."/>
            <person name="Kozak K."/>
            <person name="Martin S."/>
            <person name="Jiggins C."/>
            <person name="Moest M."/>
            <person name="Warren A I."/>
            <person name="Byers J.R.P. K."/>
            <person name="Montejo-Kovacevich G."/>
            <person name="Yen C E."/>
        </authorList>
    </citation>
    <scope>NUCLEOTIDE SEQUENCE [LARGE SCALE GENOMIC DNA]</scope>
</reference>
<evidence type="ECO:0000256" key="1">
    <source>
        <dbReference type="SAM" id="MobiDB-lite"/>
    </source>
</evidence>
<dbReference type="OrthoDB" id="10059120at2759"/>
<accession>A0A8S0ZF42</accession>
<protein>
    <submittedName>
        <fullName evidence="2">Uncharacterized protein</fullName>
    </submittedName>
</protein>
<dbReference type="AlphaFoldDB" id="A0A8S0ZF42"/>
<sequence length="210" mass="23885">MDIRVRRDVQEAERLTYMRHISTGSIQSDNNDGVREKREIHDKKSSKANTTRNNDWRNTYVWSKIKSYRNERNNASRNIKPQSGYKNGTRRYKMQHTIMPRYNMTGFKSGTLYPGSHYNSTAYNKHILQNIKTNTGNNTGGTLTNAFVPGNGTSTPGRDIIPATPGHRNKSGVNGTKTRVHACVLCKIPCPVGRHRDESGLYCISDDMEY</sequence>
<evidence type="ECO:0000313" key="3">
    <source>
        <dbReference type="Proteomes" id="UP000494256"/>
    </source>
</evidence>
<feature type="compositionally biased region" description="Basic and acidic residues" evidence="1">
    <location>
        <begin position="32"/>
        <end position="45"/>
    </location>
</feature>
<evidence type="ECO:0000313" key="2">
    <source>
        <dbReference type="EMBL" id="CAB3231817.1"/>
    </source>
</evidence>
<dbReference type="EMBL" id="CADEBD010000289">
    <property type="protein sequence ID" value="CAB3231817.1"/>
    <property type="molecule type" value="Genomic_DNA"/>
</dbReference>
<dbReference type="Proteomes" id="UP000494256">
    <property type="component" value="Unassembled WGS sequence"/>
</dbReference>
<feature type="region of interest" description="Disordered" evidence="1">
    <location>
        <begin position="24"/>
        <end position="52"/>
    </location>
</feature>